<organism evidence="1 2">
    <name type="scientific">Polaribacter aquimarinus</name>
    <dbReference type="NCBI Taxonomy" id="2100726"/>
    <lineage>
        <taxon>Bacteria</taxon>
        <taxon>Pseudomonadati</taxon>
        <taxon>Bacteroidota</taxon>
        <taxon>Flavobacteriia</taxon>
        <taxon>Flavobacteriales</taxon>
        <taxon>Flavobacteriaceae</taxon>
    </lineage>
</organism>
<name>A0A2U2J6W4_9FLAO</name>
<accession>A0A2U2J6W4</accession>
<dbReference type="OrthoDB" id="1423323at2"/>
<reference evidence="1 2" key="1">
    <citation type="submission" date="2018-05" db="EMBL/GenBank/DDBJ databases">
        <title>Polaribacter aquimarinus sp. nov., isolated from sediment in a sediment of sea.</title>
        <authorList>
            <person name="Lu D."/>
        </authorList>
    </citation>
    <scope>NUCLEOTIDE SEQUENCE [LARGE SCALE GENOMIC DNA]</scope>
    <source>
        <strain evidence="1 2">ZY113</strain>
    </source>
</reference>
<sequence>MKKLFNLLPFLAIIIFSTCGFEFSEDYYKDIVTSKPNVSLSLTNFIDGETIRQSKGIKFNYQASNKNRLYEINFFIDDQLVESFTNSNDTFLLDISNLSDTNHILKVEYFFKTSSGSLAEISGSESYKVIEEFNFSVDKSILKLEIDRVEHTNGTIYIYFKPYSLTSFIDESISAKLLVSNNRTLYREIILTKESIENGVYNDVNALSLDFNYRTKIKNDFQSIESDIKKVKVTNTFKIYATLSNEGFLKINWTDYPLYNNITKMSIRLNGFNSNVTQYNLDYNNKEKIIPYKTVVFGKNYSYSVQMGNDNNNFSYGEIISSSDDFHLGQKFETDNYKKIAYNKPNNQIYALEIDSNNNVYINKLNINTLSSENKIFITRSSNSNGDFTFNDNNNIIIDLNSKSILVDKNSFNIIEEYNINDFDISTTNLNNIVRFRKNTFVIENLSNFSFVKIFDIPTRKRLKYEQNLKNFNISMNGQFMVIQDKIYKKTGIELQKIYEDPYYRNLHSDFAIAKNKIFFARGYTVGELDLLTLNEKSYKDFANIKNICYIDILDKILIYGRFLPLVLYDYKTGQKIEKKIEILDNKYLYIAEKNYLISPYGFLIKDFF</sequence>
<proteinExistence type="predicted"/>
<comment type="caution">
    <text evidence="1">The sequence shown here is derived from an EMBL/GenBank/DDBJ whole genome shotgun (WGS) entry which is preliminary data.</text>
</comment>
<gene>
    <name evidence="1" type="ORF">DIS07_13985</name>
</gene>
<dbReference type="AlphaFoldDB" id="A0A2U2J6W4"/>
<dbReference type="RefSeq" id="WP_109405893.1">
    <property type="nucleotide sequence ID" value="NZ_QFFG01000007.1"/>
</dbReference>
<evidence type="ECO:0000313" key="1">
    <source>
        <dbReference type="EMBL" id="PWG04076.1"/>
    </source>
</evidence>
<evidence type="ECO:0000313" key="2">
    <source>
        <dbReference type="Proteomes" id="UP000245670"/>
    </source>
</evidence>
<dbReference type="Proteomes" id="UP000245670">
    <property type="component" value="Unassembled WGS sequence"/>
</dbReference>
<protein>
    <submittedName>
        <fullName evidence="1">Uncharacterized protein</fullName>
    </submittedName>
</protein>
<keyword evidence="2" id="KW-1185">Reference proteome</keyword>
<dbReference type="EMBL" id="QFFG01000007">
    <property type="protein sequence ID" value="PWG04076.1"/>
    <property type="molecule type" value="Genomic_DNA"/>
</dbReference>